<dbReference type="PROSITE" id="PS51643">
    <property type="entry name" value="HD_CAS3"/>
    <property type="match status" value="1"/>
</dbReference>
<dbReference type="RefSeq" id="WP_104480692.1">
    <property type="nucleotide sequence ID" value="NZ_CP154825.1"/>
</dbReference>
<evidence type="ECO:0000256" key="9">
    <source>
        <dbReference type="ARBA" id="ARBA00023118"/>
    </source>
</evidence>
<keyword evidence="4" id="KW-0479">Metal-binding</keyword>
<dbReference type="InterPro" id="IPR027417">
    <property type="entry name" value="P-loop_NTPase"/>
</dbReference>
<organism evidence="12 13">
    <name type="scientific">Actinokineospora auranticolor</name>
    <dbReference type="NCBI Taxonomy" id="155976"/>
    <lineage>
        <taxon>Bacteria</taxon>
        <taxon>Bacillati</taxon>
        <taxon>Actinomycetota</taxon>
        <taxon>Actinomycetes</taxon>
        <taxon>Pseudonocardiales</taxon>
        <taxon>Pseudonocardiaceae</taxon>
        <taxon>Actinokineospora</taxon>
    </lineage>
</organism>
<comment type="similarity">
    <text evidence="10">Belongs to the DEAD box helicase family.</text>
</comment>
<evidence type="ECO:0000256" key="6">
    <source>
        <dbReference type="ARBA" id="ARBA00022801"/>
    </source>
</evidence>
<dbReference type="Pfam" id="PF00270">
    <property type="entry name" value="DEAD"/>
    <property type="match status" value="1"/>
</dbReference>
<dbReference type="Gene3D" id="1.10.3210.30">
    <property type="match status" value="1"/>
</dbReference>
<evidence type="ECO:0000256" key="1">
    <source>
        <dbReference type="ARBA" id="ARBA00006847"/>
    </source>
</evidence>
<accession>A0A2S6GLW4</accession>
<dbReference type="Proteomes" id="UP000239203">
    <property type="component" value="Unassembled WGS sequence"/>
</dbReference>
<keyword evidence="7 12" id="KW-0347">Helicase</keyword>
<dbReference type="GO" id="GO:0005524">
    <property type="term" value="F:ATP binding"/>
    <property type="evidence" value="ECO:0007669"/>
    <property type="project" value="UniProtKB-KW"/>
</dbReference>
<dbReference type="GO" id="GO:0005829">
    <property type="term" value="C:cytosol"/>
    <property type="evidence" value="ECO:0007669"/>
    <property type="project" value="TreeGrafter"/>
</dbReference>
<comment type="similarity">
    <text evidence="2">In the central section; belongs to the CRISPR-associated helicase Cas3 family.</text>
</comment>
<dbReference type="PANTHER" id="PTHR47959:SF16">
    <property type="entry name" value="CRISPR-ASSOCIATED NUCLEASE_HELICASE CAS3-RELATED"/>
    <property type="match status" value="1"/>
</dbReference>
<dbReference type="AlphaFoldDB" id="A0A2S6GLW4"/>
<dbReference type="SMART" id="SM00490">
    <property type="entry name" value="HELICc"/>
    <property type="match status" value="1"/>
</dbReference>
<dbReference type="GO" id="GO:0051607">
    <property type="term" value="P:defense response to virus"/>
    <property type="evidence" value="ECO:0007669"/>
    <property type="project" value="UniProtKB-KW"/>
</dbReference>
<gene>
    <name evidence="12" type="ORF">CLV40_111188</name>
</gene>
<dbReference type="NCBIfam" id="TIGR01596">
    <property type="entry name" value="cas3_HD"/>
    <property type="match status" value="1"/>
</dbReference>
<evidence type="ECO:0000259" key="11">
    <source>
        <dbReference type="PROSITE" id="PS51643"/>
    </source>
</evidence>
<protein>
    <submittedName>
        <fullName evidence="12">CRISPR-associated endonuclease/helicase Cas3</fullName>
    </submittedName>
</protein>
<dbReference type="SUPFAM" id="SSF52540">
    <property type="entry name" value="P-loop containing nucleoside triphosphate hydrolases"/>
    <property type="match status" value="1"/>
</dbReference>
<keyword evidence="13" id="KW-1185">Reference proteome</keyword>
<feature type="domain" description="HD Cas3-type" evidence="11">
    <location>
        <begin position="15"/>
        <end position="225"/>
    </location>
</feature>
<comment type="caution">
    <text evidence="12">The sequence shown here is derived from an EMBL/GenBank/DDBJ whole genome shotgun (WGS) entry which is preliminary data.</text>
</comment>
<dbReference type="OrthoDB" id="9810236at2"/>
<keyword evidence="8" id="KW-0067">ATP-binding</keyword>
<comment type="similarity">
    <text evidence="1">In the N-terminal section; belongs to the CRISPR-associated nuclease Cas3-HD family.</text>
</comment>
<keyword evidence="3" id="KW-0540">Nuclease</keyword>
<keyword evidence="5" id="KW-0547">Nucleotide-binding</keyword>
<evidence type="ECO:0000256" key="3">
    <source>
        <dbReference type="ARBA" id="ARBA00022722"/>
    </source>
</evidence>
<sequence length="801" mass="87804">MTSPLRGVMAKSATASRPVETLTSHLDATLTAAQWLRRRIGRIHLVETVLGDRFWPVVLLACLTHDAGKVAEGFQAMVTGRTRRWGERHEVLSLGFLPGLIDDDQVLDWVAIAVLTHHRALTGDGDKTTIEHHYDRDITPLELSEQLGHIDSTHVHALATWLHSKASHTGLPVTPVTRNPTADDVLRSTSDLLTALLDRWDSPVDSDTGVAAVLVQGAVTLSDHLSSAHGHLSSSQPLDATFAPRLAEQMRIRERQLRQHQIEASSINGHLLLRAPTGSGKTEAALLWASRQAIDLAGHTGAVPRVFYTLPYLSSINAMAERLGGLFGDGTVVGVAHSKAASYHLATATASQDGDDVCRVDAARKSLARAAATRLFHECVRVGTPYQLLRAALAGPAHSSILIDAANSVFVLDELHAYDPRRLGYTLAATRLWERLGGRVAVLSATLPVALSELFTDTLEQVVTTVDGVVPDARPRHRLHTRPHHLTEPDAIAAIRARLIADEAVLVVANNVAHALELYDALAPTTRDHHGEDAAFLLHSRFTRADRSRIETAVRQRFAAGPNMSRRPGLLVATQVVEVSLDLDFDALFTSAAPLEALLQRFGRVNRIGSRPPGDVVVHHPNWTSRRGRVDEFADGIYPREPVEHAWTILNEHAGLTVDEHHATGWLDRIYDSPWGRGWRHEVMEHRDDFTARFLSFDYPFDDRSHLGEAFDTLFDGTEAILSAHRDAYAAGLAEAGNTPTSAGRLLAEDYLIPIPQWAARLCRLDRTLGVRVVDGDYTPQRGLLGISHDTNNTYQPGTIL</sequence>
<dbReference type="SMART" id="SM00487">
    <property type="entry name" value="DEXDc"/>
    <property type="match status" value="1"/>
</dbReference>
<evidence type="ECO:0000313" key="12">
    <source>
        <dbReference type="EMBL" id="PPK66224.1"/>
    </source>
</evidence>
<dbReference type="InterPro" id="IPR006474">
    <property type="entry name" value="Helicase_Cas3_CRISPR-ass_core"/>
</dbReference>
<dbReference type="EMBL" id="PTIX01000011">
    <property type="protein sequence ID" value="PPK66224.1"/>
    <property type="molecule type" value="Genomic_DNA"/>
</dbReference>
<keyword evidence="9" id="KW-0051">Antiviral defense</keyword>
<evidence type="ECO:0000256" key="4">
    <source>
        <dbReference type="ARBA" id="ARBA00022723"/>
    </source>
</evidence>
<dbReference type="PANTHER" id="PTHR47959">
    <property type="entry name" value="ATP-DEPENDENT RNA HELICASE RHLE-RELATED"/>
    <property type="match status" value="1"/>
</dbReference>
<proteinExistence type="inferred from homology"/>
<evidence type="ECO:0000256" key="5">
    <source>
        <dbReference type="ARBA" id="ARBA00022741"/>
    </source>
</evidence>
<dbReference type="InterPro" id="IPR001650">
    <property type="entry name" value="Helicase_C-like"/>
</dbReference>
<dbReference type="GO" id="GO:0003676">
    <property type="term" value="F:nucleic acid binding"/>
    <property type="evidence" value="ECO:0007669"/>
    <property type="project" value="InterPro"/>
</dbReference>
<dbReference type="CDD" id="cd09641">
    <property type="entry name" value="Cas3''_I"/>
    <property type="match status" value="1"/>
</dbReference>
<evidence type="ECO:0000256" key="2">
    <source>
        <dbReference type="ARBA" id="ARBA00009046"/>
    </source>
</evidence>
<dbReference type="Pfam" id="PF22590">
    <property type="entry name" value="Cas3-like_C_2"/>
    <property type="match status" value="1"/>
</dbReference>
<dbReference type="GO" id="GO:0003724">
    <property type="term" value="F:RNA helicase activity"/>
    <property type="evidence" value="ECO:0007669"/>
    <property type="project" value="TreeGrafter"/>
</dbReference>
<dbReference type="Gene3D" id="3.40.50.300">
    <property type="entry name" value="P-loop containing nucleotide triphosphate hydrolases"/>
    <property type="match status" value="2"/>
</dbReference>
<dbReference type="GO" id="GO:0046872">
    <property type="term" value="F:metal ion binding"/>
    <property type="evidence" value="ECO:0007669"/>
    <property type="project" value="UniProtKB-KW"/>
</dbReference>
<dbReference type="InterPro" id="IPR054712">
    <property type="entry name" value="Cas3-like_dom"/>
</dbReference>
<dbReference type="NCBIfam" id="TIGR01587">
    <property type="entry name" value="cas3_core"/>
    <property type="match status" value="1"/>
</dbReference>
<evidence type="ECO:0000313" key="13">
    <source>
        <dbReference type="Proteomes" id="UP000239203"/>
    </source>
</evidence>
<dbReference type="InterPro" id="IPR038257">
    <property type="entry name" value="CRISPR-assoc_Cas3_HD_sf"/>
</dbReference>
<evidence type="ECO:0000256" key="8">
    <source>
        <dbReference type="ARBA" id="ARBA00022840"/>
    </source>
</evidence>
<keyword evidence="6" id="KW-0378">Hydrolase</keyword>
<name>A0A2S6GLW4_9PSEU</name>
<evidence type="ECO:0000256" key="7">
    <source>
        <dbReference type="ARBA" id="ARBA00022806"/>
    </source>
</evidence>
<keyword evidence="12" id="KW-0255">Endonuclease</keyword>
<dbReference type="GO" id="GO:0004519">
    <property type="term" value="F:endonuclease activity"/>
    <property type="evidence" value="ECO:0007669"/>
    <property type="project" value="UniProtKB-KW"/>
</dbReference>
<reference evidence="12 13" key="1">
    <citation type="submission" date="2018-02" db="EMBL/GenBank/DDBJ databases">
        <title>Genomic Encyclopedia of Archaeal and Bacterial Type Strains, Phase II (KMG-II): from individual species to whole genera.</title>
        <authorList>
            <person name="Goeker M."/>
        </authorList>
    </citation>
    <scope>NUCLEOTIDE SEQUENCE [LARGE SCALE GENOMIC DNA]</scope>
    <source>
        <strain evidence="12 13">YU 961-1</strain>
    </source>
</reference>
<dbReference type="GO" id="GO:0016787">
    <property type="term" value="F:hydrolase activity"/>
    <property type="evidence" value="ECO:0007669"/>
    <property type="project" value="UniProtKB-KW"/>
</dbReference>
<dbReference type="InterPro" id="IPR006483">
    <property type="entry name" value="CRISPR-assoc_Cas3_HD"/>
</dbReference>
<evidence type="ECO:0000256" key="10">
    <source>
        <dbReference type="ARBA" id="ARBA00038437"/>
    </source>
</evidence>
<dbReference type="InterPro" id="IPR014001">
    <property type="entry name" value="Helicase_ATP-bd"/>
</dbReference>
<dbReference type="InterPro" id="IPR011545">
    <property type="entry name" value="DEAD/DEAH_box_helicase_dom"/>
</dbReference>
<dbReference type="InterPro" id="IPR050079">
    <property type="entry name" value="DEAD_box_RNA_helicase"/>
</dbReference>